<comment type="caution">
    <text evidence="2">The sequence shown here is derived from an EMBL/GenBank/DDBJ whole genome shotgun (WGS) entry which is preliminary data.</text>
</comment>
<sequence length="104" mass="11394">MEQQAREAAEKRCMELEQNDLARDGKSSDECSLESSALLSPAEEAVTEVKEQSQLSKEAEAPGEKQKNEVCCCPATCVLQAQVNRILDQGTVWSKLSLNSYSSP</sequence>
<gene>
    <name evidence="2" type="ORF">KIN20_013319</name>
</gene>
<dbReference type="EMBL" id="JAHQIW010002576">
    <property type="protein sequence ID" value="KAJ1355778.1"/>
    <property type="molecule type" value="Genomic_DNA"/>
</dbReference>
<evidence type="ECO:0000256" key="1">
    <source>
        <dbReference type="SAM" id="MobiDB-lite"/>
    </source>
</evidence>
<reference evidence="2" key="1">
    <citation type="submission" date="2021-06" db="EMBL/GenBank/DDBJ databases">
        <title>Parelaphostrongylus tenuis whole genome reference sequence.</title>
        <authorList>
            <person name="Garwood T.J."/>
            <person name="Larsen P.A."/>
            <person name="Fountain-Jones N.M."/>
            <person name="Garbe J.R."/>
            <person name="Macchietto M.G."/>
            <person name="Kania S.A."/>
            <person name="Gerhold R.W."/>
            <person name="Richards J.E."/>
            <person name="Wolf T.M."/>
        </authorList>
    </citation>
    <scope>NUCLEOTIDE SEQUENCE</scope>
    <source>
        <strain evidence="2">MNPRO001-30</strain>
        <tissue evidence="2">Meninges</tissue>
    </source>
</reference>
<accession>A0AAD5MFD5</accession>
<feature type="compositionally biased region" description="Basic and acidic residues" evidence="1">
    <location>
        <begin position="47"/>
        <end position="67"/>
    </location>
</feature>
<dbReference type="AlphaFoldDB" id="A0AAD5MFD5"/>
<dbReference type="Proteomes" id="UP001196413">
    <property type="component" value="Unassembled WGS sequence"/>
</dbReference>
<proteinExistence type="predicted"/>
<keyword evidence="3" id="KW-1185">Reference proteome</keyword>
<evidence type="ECO:0000313" key="2">
    <source>
        <dbReference type="EMBL" id="KAJ1355778.1"/>
    </source>
</evidence>
<organism evidence="2 3">
    <name type="scientific">Parelaphostrongylus tenuis</name>
    <name type="common">Meningeal worm</name>
    <dbReference type="NCBI Taxonomy" id="148309"/>
    <lineage>
        <taxon>Eukaryota</taxon>
        <taxon>Metazoa</taxon>
        <taxon>Ecdysozoa</taxon>
        <taxon>Nematoda</taxon>
        <taxon>Chromadorea</taxon>
        <taxon>Rhabditida</taxon>
        <taxon>Rhabditina</taxon>
        <taxon>Rhabditomorpha</taxon>
        <taxon>Strongyloidea</taxon>
        <taxon>Metastrongylidae</taxon>
        <taxon>Parelaphostrongylus</taxon>
    </lineage>
</organism>
<protein>
    <submittedName>
        <fullName evidence="2">Uncharacterized protein</fullName>
    </submittedName>
</protein>
<name>A0AAD5MFD5_PARTN</name>
<evidence type="ECO:0000313" key="3">
    <source>
        <dbReference type="Proteomes" id="UP001196413"/>
    </source>
</evidence>
<feature type="region of interest" description="Disordered" evidence="1">
    <location>
        <begin position="42"/>
        <end position="67"/>
    </location>
</feature>